<protein>
    <submittedName>
        <fullName evidence="2">Helix-turn-helix transcriptional regulator</fullName>
    </submittedName>
</protein>
<dbReference type="RefSeq" id="WP_271339416.1">
    <property type="nucleotide sequence ID" value="NZ_JAQKAB010000001.1"/>
</dbReference>
<dbReference type="SMART" id="SM00530">
    <property type="entry name" value="HTH_XRE"/>
    <property type="match status" value="1"/>
</dbReference>
<dbReference type="SUPFAM" id="SSF47413">
    <property type="entry name" value="lambda repressor-like DNA-binding domains"/>
    <property type="match status" value="1"/>
</dbReference>
<sequence length="142" mass="16306">MNAFDRLKKLCNDQGISVNDLEEKLGIGRNSLYSWKKNIPKGSNLIKVGDFFNVSVDYLLGRTEKETFEPDLTAKDERDIQKELKKIIEGLEGNNGYAAFDGNTIDDMDEEDRELLIASLENSLRLAKRIAKQKYTPKKYRK</sequence>
<gene>
    <name evidence="2" type="ORF">PJ311_00155</name>
</gene>
<feature type="domain" description="HTH cro/C1-type" evidence="1">
    <location>
        <begin position="7"/>
        <end position="59"/>
    </location>
</feature>
<dbReference type="Gene3D" id="1.10.260.40">
    <property type="entry name" value="lambda repressor-like DNA-binding domains"/>
    <property type="match status" value="1"/>
</dbReference>
<name>A0ABT4X020_9BACI</name>
<reference evidence="2 3" key="1">
    <citation type="submission" date="2023-01" db="EMBL/GenBank/DDBJ databases">
        <title>Bacillus changyiensis sp. nov., isolated from a coastal deposit.</title>
        <authorList>
            <person name="Xiao G."/>
            <person name="Lai Q."/>
            <person name="Hu Z."/>
            <person name="Shao Z."/>
        </authorList>
    </citation>
    <scope>NUCLEOTIDE SEQUENCE [LARGE SCALE GENOMIC DNA]</scope>
    <source>
        <strain evidence="2 3">CLL-7-23</strain>
    </source>
</reference>
<dbReference type="EMBL" id="JAQKAB010000001">
    <property type="protein sequence ID" value="MDA7025019.1"/>
    <property type="molecule type" value="Genomic_DNA"/>
</dbReference>
<dbReference type="InterPro" id="IPR010982">
    <property type="entry name" value="Lambda_DNA-bd_dom_sf"/>
</dbReference>
<accession>A0ABT4X020</accession>
<dbReference type="InterPro" id="IPR001387">
    <property type="entry name" value="Cro/C1-type_HTH"/>
</dbReference>
<evidence type="ECO:0000313" key="2">
    <source>
        <dbReference type="EMBL" id="MDA7025019.1"/>
    </source>
</evidence>
<comment type="caution">
    <text evidence="2">The sequence shown here is derived from an EMBL/GenBank/DDBJ whole genome shotgun (WGS) entry which is preliminary data.</text>
</comment>
<evidence type="ECO:0000259" key="1">
    <source>
        <dbReference type="PROSITE" id="PS50943"/>
    </source>
</evidence>
<organism evidence="2 3">
    <name type="scientific">Bacillus changyiensis</name>
    <dbReference type="NCBI Taxonomy" id="3004103"/>
    <lineage>
        <taxon>Bacteria</taxon>
        <taxon>Bacillati</taxon>
        <taxon>Bacillota</taxon>
        <taxon>Bacilli</taxon>
        <taxon>Bacillales</taxon>
        <taxon>Bacillaceae</taxon>
        <taxon>Bacillus</taxon>
    </lineage>
</organism>
<proteinExistence type="predicted"/>
<evidence type="ECO:0000313" key="3">
    <source>
        <dbReference type="Proteomes" id="UP001211894"/>
    </source>
</evidence>
<dbReference type="Pfam" id="PF01381">
    <property type="entry name" value="HTH_3"/>
    <property type="match status" value="1"/>
</dbReference>
<keyword evidence="3" id="KW-1185">Reference proteome</keyword>
<dbReference type="PROSITE" id="PS50943">
    <property type="entry name" value="HTH_CROC1"/>
    <property type="match status" value="1"/>
</dbReference>
<dbReference type="Proteomes" id="UP001211894">
    <property type="component" value="Unassembled WGS sequence"/>
</dbReference>
<dbReference type="CDD" id="cd00093">
    <property type="entry name" value="HTH_XRE"/>
    <property type="match status" value="1"/>
</dbReference>